<reference evidence="3 4" key="1">
    <citation type="submission" date="2024-09" db="EMBL/GenBank/DDBJ databases">
        <title>Rethinking Asexuality: The Enigmatic Case of Functional Sexual Genes in Lepraria (Stereocaulaceae).</title>
        <authorList>
            <person name="Doellman M."/>
            <person name="Sun Y."/>
            <person name="Barcenas-Pena A."/>
            <person name="Lumbsch H.T."/>
            <person name="Grewe F."/>
        </authorList>
    </citation>
    <scope>NUCLEOTIDE SEQUENCE [LARGE SCALE GENOMIC DNA]</scope>
    <source>
        <strain evidence="3 4">Mercado 3170</strain>
    </source>
</reference>
<feature type="chain" id="PRO_5047443958" description="ATP synthase F0 subunit 8" evidence="2">
    <location>
        <begin position="27"/>
        <end position="116"/>
    </location>
</feature>
<keyword evidence="4" id="KW-1185">Reference proteome</keyword>
<evidence type="ECO:0000256" key="2">
    <source>
        <dbReference type="SAM" id="SignalP"/>
    </source>
</evidence>
<evidence type="ECO:0008006" key="5">
    <source>
        <dbReference type="Google" id="ProtNLM"/>
    </source>
</evidence>
<organism evidence="3 4">
    <name type="scientific">Stereocaulon virgatum</name>
    <dbReference type="NCBI Taxonomy" id="373712"/>
    <lineage>
        <taxon>Eukaryota</taxon>
        <taxon>Fungi</taxon>
        <taxon>Dikarya</taxon>
        <taxon>Ascomycota</taxon>
        <taxon>Pezizomycotina</taxon>
        <taxon>Lecanoromycetes</taxon>
        <taxon>OSLEUM clade</taxon>
        <taxon>Lecanoromycetidae</taxon>
        <taxon>Lecanorales</taxon>
        <taxon>Lecanorineae</taxon>
        <taxon>Stereocaulaceae</taxon>
        <taxon>Stereocaulon</taxon>
    </lineage>
</organism>
<comment type="caution">
    <text evidence="3">The sequence shown here is derived from an EMBL/GenBank/DDBJ whole genome shotgun (WGS) entry which is preliminary data.</text>
</comment>
<evidence type="ECO:0000313" key="3">
    <source>
        <dbReference type="EMBL" id="KAL2045067.1"/>
    </source>
</evidence>
<keyword evidence="1" id="KW-1133">Transmembrane helix</keyword>
<evidence type="ECO:0000256" key="1">
    <source>
        <dbReference type="SAM" id="Phobius"/>
    </source>
</evidence>
<feature type="transmembrane region" description="Helical" evidence="1">
    <location>
        <begin position="82"/>
        <end position="106"/>
    </location>
</feature>
<name>A0ABR4AH11_9LECA</name>
<feature type="signal peptide" evidence="2">
    <location>
        <begin position="1"/>
        <end position="26"/>
    </location>
</feature>
<dbReference type="Proteomes" id="UP001590950">
    <property type="component" value="Unassembled WGS sequence"/>
</dbReference>
<gene>
    <name evidence="3" type="ORF">N7G274_002842</name>
</gene>
<keyword evidence="2" id="KW-0732">Signal</keyword>
<protein>
    <recommendedName>
        <fullName evidence="5">ATP synthase F0 subunit 8</fullName>
    </recommendedName>
</protein>
<evidence type="ECO:0000313" key="4">
    <source>
        <dbReference type="Proteomes" id="UP001590950"/>
    </source>
</evidence>
<keyword evidence="1" id="KW-0472">Membrane</keyword>
<proteinExistence type="predicted"/>
<accession>A0ABR4AH11</accession>
<sequence>MGIQLITLAILLLVSISISNIATAHAISTPALRAHVSLSSDAADPMKWHLSHPQSSLSRRNSIPTVNKHHWWDSSWVPEVTWLLLIFDIISALVFIGIWPTLWNILKHPLARIRRG</sequence>
<keyword evidence="1" id="KW-0812">Transmembrane</keyword>
<dbReference type="EMBL" id="JBEFKJ010000008">
    <property type="protein sequence ID" value="KAL2045067.1"/>
    <property type="molecule type" value="Genomic_DNA"/>
</dbReference>